<feature type="compositionally biased region" description="Polar residues" evidence="7">
    <location>
        <begin position="760"/>
        <end position="770"/>
    </location>
</feature>
<gene>
    <name evidence="10" type="ORF">BQ4739_LOCUS4911</name>
</gene>
<feature type="compositionally biased region" description="Low complexity" evidence="7">
    <location>
        <begin position="563"/>
        <end position="577"/>
    </location>
</feature>
<feature type="region of interest" description="Disordered" evidence="7">
    <location>
        <begin position="309"/>
        <end position="328"/>
    </location>
</feature>
<evidence type="ECO:0000256" key="2">
    <source>
        <dbReference type="ARBA" id="ARBA00008779"/>
    </source>
</evidence>
<sequence>MRTLLCILVAFGLALAVSAQKQPAAKAQGIKPLDVPLPALQPGQQPNFIVVVTDDQGWDDIGRNNPRYVHTPNLDRFIQGGTFFDNYYVTPQCAQSRAAMLTGRYPARVGTMLVNGAWDFINSYEVTGAKLLGSQGYATAQFGKWHNSEVQGYEPWSPMVGFKKADIPVSNDGTSNMRLMRTNGTYTAAKGDIERVLLSKMLRYLGKRDEGAKPFYIYYAPHSIHLLYEKVNGVRQTNQIRFSPAEYKTKYHNDPHIKNLGLSNSTIDAWAALEYLDDVLGSLFDHLKSTGLDKTTYVMVMSDNGGALMRDERGPSAAKRMPSGMKGDKSTIWEGGVRNFLAVQGPGVQAGVVDSTLLHIIDILPTITDLASVKRGTAGHLPYDGLSFKNLLLAGSESSSSAAKKKRAVPEAGQALGEGVPGMLGSYPAPAAAPVSAQGTAAGVGSKAPVAAAPAAAKAPAAASRVPVAAPVKKTPAAPAAGNAAAGKAPVAAAPSAKAPATGTPAAPAAGSKAPAAAAPNAKAPAAGAPAAAKAPAAPAAAGTPASTPAADTKAPAAPVPTAPSTGSTTPVVTKPPAESVASGNSSSTAAPAIKPATPAPAAAPAAKAPVPAPTPAAGSKEPVAANSTAAAPAPAAAAKDPTPAPAADATPKTPAPAPAAALTPAPATKAPAPAAPAPAPVANAPVTPAPATNAPAPAAPAAGTDKPTPANRNSTKAAAPPTTGKAPAAPSTGKTVPAAPAAGSKNPAVPRTKAPTTPPDASSDNTQDPTAAAPGSEDVAAVAPPPRRIVGRGGSSRSLGVARGSSMASPQQFNRMLFFMGPHCWDANAVPILGPNRQVLRPQPLFNFKTGGMLNVINGRELPADKKKPNPGFEVCMAVRHREFKWVGLTDKVYWVNGTHKEERSTEVAEPQATALRNIMRSAAEKWWQSVIMEPHSLEKPIFYLGLGEGLVTNMLVSGAHERTPAENIRLIPNGAAGFKAPGDRICFQVKVMSPGTYDVVMFYTSTATATLKLSIGTYASILAGTANSLTTTLPAQSRIRGLGAGAIVNLTATGTKPTEACLQLVSSITPGKAVFNNLANIRFTKRQPWQATLPALRKPNQPVSHHGFGASIDSFTPTTGSSSSSGGGSQGSGVAAAPMAVPVPGLDMSNPANSWLADVAAPAAGFGKVADKWEALRLRNAWPDGQGAVFESMYSPYNTEDILECSMCTPEV</sequence>
<evidence type="ECO:0000256" key="4">
    <source>
        <dbReference type="ARBA" id="ARBA00022729"/>
    </source>
</evidence>
<protein>
    <recommendedName>
        <fullName evidence="9">Sulfatase N-terminal domain-containing protein</fullName>
    </recommendedName>
</protein>
<dbReference type="GO" id="GO:0004065">
    <property type="term" value="F:arylsulfatase activity"/>
    <property type="evidence" value="ECO:0007669"/>
    <property type="project" value="TreeGrafter"/>
</dbReference>
<feature type="domain" description="Sulfatase N-terminal" evidence="9">
    <location>
        <begin position="46"/>
        <end position="372"/>
    </location>
</feature>
<dbReference type="PANTHER" id="PTHR42693:SF42">
    <property type="entry name" value="ARYLSULFATASE G"/>
    <property type="match status" value="1"/>
</dbReference>
<name>A0A383VHJ1_TETOB</name>
<feature type="compositionally biased region" description="Low complexity" evidence="7">
    <location>
        <begin position="589"/>
        <end position="610"/>
    </location>
</feature>
<evidence type="ECO:0000313" key="10">
    <source>
        <dbReference type="EMBL" id="SZX64400.1"/>
    </source>
</evidence>
<evidence type="ECO:0000256" key="7">
    <source>
        <dbReference type="SAM" id="MobiDB-lite"/>
    </source>
</evidence>
<evidence type="ECO:0000256" key="8">
    <source>
        <dbReference type="SAM" id="SignalP"/>
    </source>
</evidence>
<keyword evidence="5" id="KW-0378">Hydrolase</keyword>
<dbReference type="Gene3D" id="3.40.720.10">
    <property type="entry name" value="Alkaline Phosphatase, subunit A"/>
    <property type="match status" value="1"/>
</dbReference>
<feature type="signal peptide" evidence="8">
    <location>
        <begin position="1"/>
        <end position="19"/>
    </location>
</feature>
<evidence type="ECO:0000256" key="3">
    <source>
        <dbReference type="ARBA" id="ARBA00022723"/>
    </source>
</evidence>
<dbReference type="SUPFAM" id="SSF53649">
    <property type="entry name" value="Alkaline phosphatase-like"/>
    <property type="match status" value="1"/>
</dbReference>
<dbReference type="InterPro" id="IPR017850">
    <property type="entry name" value="Alkaline_phosphatase_core_sf"/>
</dbReference>
<dbReference type="EMBL" id="FNXT01000410">
    <property type="protein sequence ID" value="SZX64400.1"/>
    <property type="molecule type" value="Genomic_DNA"/>
</dbReference>
<organism evidence="10 11">
    <name type="scientific">Tetradesmus obliquus</name>
    <name type="common">Green alga</name>
    <name type="synonym">Acutodesmus obliquus</name>
    <dbReference type="NCBI Taxonomy" id="3088"/>
    <lineage>
        <taxon>Eukaryota</taxon>
        <taxon>Viridiplantae</taxon>
        <taxon>Chlorophyta</taxon>
        <taxon>core chlorophytes</taxon>
        <taxon>Chlorophyceae</taxon>
        <taxon>CS clade</taxon>
        <taxon>Sphaeropleales</taxon>
        <taxon>Scenedesmaceae</taxon>
        <taxon>Tetradesmus</taxon>
    </lineage>
</organism>
<dbReference type="InterPro" id="IPR000917">
    <property type="entry name" value="Sulfatase_N"/>
</dbReference>
<feature type="region of interest" description="Disordered" evidence="7">
    <location>
        <begin position="1099"/>
        <end position="1138"/>
    </location>
</feature>
<evidence type="ECO:0000313" key="11">
    <source>
        <dbReference type="Proteomes" id="UP000256970"/>
    </source>
</evidence>
<comment type="similarity">
    <text evidence="2">Belongs to the sulfatase family.</text>
</comment>
<accession>A0A383VHJ1</accession>
<feature type="compositionally biased region" description="Low complexity" evidence="7">
    <location>
        <begin position="623"/>
        <end position="673"/>
    </location>
</feature>
<evidence type="ECO:0000256" key="1">
    <source>
        <dbReference type="ARBA" id="ARBA00001913"/>
    </source>
</evidence>
<dbReference type="GO" id="GO:0046872">
    <property type="term" value="F:metal ion binding"/>
    <property type="evidence" value="ECO:0007669"/>
    <property type="project" value="UniProtKB-KW"/>
</dbReference>
<keyword evidence="11" id="KW-1185">Reference proteome</keyword>
<keyword evidence="6" id="KW-0106">Calcium</keyword>
<dbReference type="InterPro" id="IPR050738">
    <property type="entry name" value="Sulfatase"/>
</dbReference>
<dbReference type="PANTHER" id="PTHR42693">
    <property type="entry name" value="ARYLSULFATASE FAMILY MEMBER"/>
    <property type="match status" value="1"/>
</dbReference>
<comment type="cofactor">
    <cofactor evidence="1">
        <name>Ca(2+)</name>
        <dbReference type="ChEBI" id="CHEBI:29108"/>
    </cofactor>
</comment>
<dbReference type="AlphaFoldDB" id="A0A383VHJ1"/>
<dbReference type="Pfam" id="PF00884">
    <property type="entry name" value="Sulfatase"/>
    <property type="match status" value="1"/>
</dbReference>
<evidence type="ECO:0000256" key="5">
    <source>
        <dbReference type="ARBA" id="ARBA00022801"/>
    </source>
</evidence>
<feature type="compositionally biased region" description="Low complexity" evidence="7">
    <location>
        <begin position="539"/>
        <end position="557"/>
    </location>
</feature>
<feature type="chain" id="PRO_5016707049" description="Sulfatase N-terminal domain-containing protein" evidence="8">
    <location>
        <begin position="20"/>
        <end position="1214"/>
    </location>
</feature>
<feature type="region of interest" description="Disordered" evidence="7">
    <location>
        <begin position="539"/>
        <end position="807"/>
    </location>
</feature>
<proteinExistence type="inferred from homology"/>
<dbReference type="Proteomes" id="UP000256970">
    <property type="component" value="Unassembled WGS sequence"/>
</dbReference>
<evidence type="ECO:0000256" key="6">
    <source>
        <dbReference type="ARBA" id="ARBA00022837"/>
    </source>
</evidence>
<keyword evidence="3" id="KW-0479">Metal-binding</keyword>
<feature type="compositionally biased region" description="Low complexity" evidence="7">
    <location>
        <begin position="681"/>
        <end position="734"/>
    </location>
</feature>
<keyword evidence="4 8" id="KW-0732">Signal</keyword>
<feature type="compositionally biased region" description="Low complexity" evidence="7">
    <location>
        <begin position="796"/>
        <end position="807"/>
    </location>
</feature>
<dbReference type="STRING" id="3088.A0A383VHJ1"/>
<reference evidence="10 11" key="1">
    <citation type="submission" date="2016-10" db="EMBL/GenBank/DDBJ databases">
        <authorList>
            <person name="Cai Z."/>
        </authorList>
    </citation>
    <scope>NUCLEOTIDE SEQUENCE [LARGE SCALE GENOMIC DNA]</scope>
</reference>
<evidence type="ECO:0000259" key="9">
    <source>
        <dbReference type="Pfam" id="PF00884"/>
    </source>
</evidence>